<keyword evidence="3" id="KW-1185">Reference proteome</keyword>
<dbReference type="KEGG" id="tmb:Thimo_2456"/>
<organism evidence="2 3">
    <name type="scientific">Thioflavicoccus mobilis 8321</name>
    <dbReference type="NCBI Taxonomy" id="765912"/>
    <lineage>
        <taxon>Bacteria</taxon>
        <taxon>Pseudomonadati</taxon>
        <taxon>Pseudomonadota</taxon>
        <taxon>Gammaproteobacteria</taxon>
        <taxon>Chromatiales</taxon>
        <taxon>Chromatiaceae</taxon>
        <taxon>Thioflavicoccus</taxon>
    </lineage>
</organism>
<dbReference type="AlphaFoldDB" id="L0H0S9"/>
<feature type="signal peptide" evidence="1">
    <location>
        <begin position="1"/>
        <end position="19"/>
    </location>
</feature>
<name>L0H0S9_9GAMM</name>
<keyword evidence="1" id="KW-0732">Signal</keyword>
<reference evidence="2 3" key="1">
    <citation type="submission" date="2011-09" db="EMBL/GenBank/DDBJ databases">
        <title>Complete sequence of chromosome of Thioflavicoccus mobilis 8321.</title>
        <authorList>
            <consortium name="US DOE Joint Genome Institute"/>
            <person name="Lucas S."/>
            <person name="Han J."/>
            <person name="Lapidus A."/>
            <person name="Cheng J.-F."/>
            <person name="Goodwin L."/>
            <person name="Pitluck S."/>
            <person name="Peters L."/>
            <person name="Ovchinnikova G."/>
            <person name="Lu M."/>
            <person name="Detter J.C."/>
            <person name="Han C."/>
            <person name="Tapia R."/>
            <person name="Land M."/>
            <person name="Hauser L."/>
            <person name="Kyrpides N."/>
            <person name="Ivanova N."/>
            <person name="Pagani I."/>
            <person name="Vogl K."/>
            <person name="Liu Z."/>
            <person name="Imhoff J."/>
            <person name="Thiel V."/>
            <person name="Frigaard N.-U."/>
            <person name="Bryant D."/>
            <person name="Woyke T."/>
        </authorList>
    </citation>
    <scope>NUCLEOTIDE SEQUENCE [LARGE SCALE GENOMIC DNA]</scope>
    <source>
        <strain evidence="2 3">8321</strain>
    </source>
</reference>
<dbReference type="RefSeq" id="WP_015281322.1">
    <property type="nucleotide sequence ID" value="NC_019940.1"/>
</dbReference>
<gene>
    <name evidence="2" type="ORF">Thimo_2456</name>
</gene>
<dbReference type="STRING" id="765912.Thimo_2456"/>
<protein>
    <submittedName>
        <fullName evidence="2">Uncharacterized protein</fullName>
    </submittedName>
</protein>
<sequence>MKTLITATALGLIANSALAADIYGGFNNPDLDAAYGSHFVRPVPQSQASNFEVSLHAFYEGNPDVTTDVKGYVPRQSSSESVLTAYDVFMLDNPDASPLPHSATMPSQSF</sequence>
<dbReference type="Proteomes" id="UP000010816">
    <property type="component" value="Chromosome"/>
</dbReference>
<dbReference type="EMBL" id="CP003051">
    <property type="protein sequence ID" value="AGA91189.1"/>
    <property type="molecule type" value="Genomic_DNA"/>
</dbReference>
<dbReference type="HOGENOM" id="CLU_2169916_0_0_6"/>
<evidence type="ECO:0000256" key="1">
    <source>
        <dbReference type="SAM" id="SignalP"/>
    </source>
</evidence>
<evidence type="ECO:0000313" key="2">
    <source>
        <dbReference type="EMBL" id="AGA91189.1"/>
    </source>
</evidence>
<feature type="chain" id="PRO_5003943247" evidence="1">
    <location>
        <begin position="20"/>
        <end position="110"/>
    </location>
</feature>
<proteinExistence type="predicted"/>
<accession>L0H0S9</accession>
<evidence type="ECO:0000313" key="3">
    <source>
        <dbReference type="Proteomes" id="UP000010816"/>
    </source>
</evidence>